<protein>
    <submittedName>
        <fullName evidence="2">Neur_chan_LBD domain-containing protein</fullName>
    </submittedName>
</protein>
<dbReference type="Proteomes" id="UP000095283">
    <property type="component" value="Unplaced"/>
</dbReference>
<evidence type="ECO:0000313" key="1">
    <source>
        <dbReference type="Proteomes" id="UP000095283"/>
    </source>
</evidence>
<organism evidence="1 2">
    <name type="scientific">Heterorhabditis bacteriophora</name>
    <name type="common">Entomopathogenic nematode worm</name>
    <dbReference type="NCBI Taxonomy" id="37862"/>
    <lineage>
        <taxon>Eukaryota</taxon>
        <taxon>Metazoa</taxon>
        <taxon>Ecdysozoa</taxon>
        <taxon>Nematoda</taxon>
        <taxon>Chromadorea</taxon>
        <taxon>Rhabditida</taxon>
        <taxon>Rhabditina</taxon>
        <taxon>Rhabditomorpha</taxon>
        <taxon>Strongyloidea</taxon>
        <taxon>Heterorhabditidae</taxon>
        <taxon>Heterorhabditis</taxon>
    </lineage>
</organism>
<proteinExistence type="predicted"/>
<accession>A0A1I7X2T7</accession>
<dbReference type="WBParaSite" id="Hba_11907">
    <property type="protein sequence ID" value="Hba_11907"/>
    <property type="gene ID" value="Hba_11907"/>
</dbReference>
<reference evidence="2" key="1">
    <citation type="submission" date="2016-11" db="UniProtKB">
        <authorList>
            <consortium name="WormBaseParasite"/>
        </authorList>
    </citation>
    <scope>IDENTIFICATION</scope>
</reference>
<evidence type="ECO:0000313" key="2">
    <source>
        <dbReference type="WBParaSite" id="Hba_11907"/>
    </source>
</evidence>
<name>A0A1I7X2T7_HETBA</name>
<keyword evidence="1" id="KW-1185">Reference proteome</keyword>
<dbReference type="AlphaFoldDB" id="A0A1I7X2T7"/>
<sequence>MRYNSSIRSDYLIPRVLDTDRTPRPECEDEPSTTNFLDQALSGRTNMNLMRKQMELSASGKSHVPTDLIYDIYDIENCNETLISYLKAWLQYSGDNIF</sequence>